<feature type="non-terminal residue" evidence="11">
    <location>
        <position position="1"/>
    </location>
</feature>
<evidence type="ECO:0000256" key="4">
    <source>
        <dbReference type="ARBA" id="ARBA00022771"/>
    </source>
</evidence>
<dbReference type="SUPFAM" id="SSF57667">
    <property type="entry name" value="beta-beta-alpha zinc fingers"/>
    <property type="match status" value="3"/>
</dbReference>
<comment type="subcellular location">
    <subcellularLocation>
        <location evidence="1">Nucleus</location>
    </subcellularLocation>
</comment>
<keyword evidence="6" id="KW-0805">Transcription regulation</keyword>
<protein>
    <recommendedName>
        <fullName evidence="10">C2H2-type domain-containing protein</fullName>
    </recommendedName>
</protein>
<evidence type="ECO:0000256" key="8">
    <source>
        <dbReference type="ARBA" id="ARBA00023242"/>
    </source>
</evidence>
<evidence type="ECO:0000256" key="6">
    <source>
        <dbReference type="ARBA" id="ARBA00023015"/>
    </source>
</evidence>
<evidence type="ECO:0000313" key="11">
    <source>
        <dbReference type="EMBL" id="GMR35198.1"/>
    </source>
</evidence>
<reference evidence="12" key="1">
    <citation type="submission" date="2022-10" db="EMBL/GenBank/DDBJ databases">
        <title>Genome assembly of Pristionchus species.</title>
        <authorList>
            <person name="Yoshida K."/>
            <person name="Sommer R.J."/>
        </authorList>
    </citation>
    <scope>NUCLEOTIDE SEQUENCE [LARGE SCALE GENOMIC DNA]</scope>
    <source>
        <strain evidence="12">RS5460</strain>
    </source>
</reference>
<keyword evidence="3" id="KW-0677">Repeat</keyword>
<keyword evidence="8" id="KW-0539">Nucleus</keyword>
<evidence type="ECO:0000256" key="2">
    <source>
        <dbReference type="ARBA" id="ARBA00022723"/>
    </source>
</evidence>
<dbReference type="PANTHER" id="PTHR24394">
    <property type="entry name" value="ZINC FINGER PROTEIN"/>
    <property type="match status" value="1"/>
</dbReference>
<keyword evidence="2" id="KW-0479">Metal-binding</keyword>
<dbReference type="InterPro" id="IPR013087">
    <property type="entry name" value="Znf_C2H2_type"/>
</dbReference>
<evidence type="ECO:0000256" key="3">
    <source>
        <dbReference type="ARBA" id="ARBA00022737"/>
    </source>
</evidence>
<feature type="domain" description="C2H2-type" evidence="10">
    <location>
        <begin position="48"/>
        <end position="76"/>
    </location>
</feature>
<dbReference type="AlphaFoldDB" id="A0AAN4Z6H3"/>
<evidence type="ECO:0000256" key="5">
    <source>
        <dbReference type="ARBA" id="ARBA00022833"/>
    </source>
</evidence>
<dbReference type="EMBL" id="BTRK01000002">
    <property type="protein sequence ID" value="GMR35198.1"/>
    <property type="molecule type" value="Genomic_DNA"/>
</dbReference>
<sequence>ENRPPIGNEDESVQAVENSSVCSKCGKNQYTKLNLEFHMRLHTRAQTYICNHCPEFFTNKTHLNNHIRFVHNIQVAKKEPTEAESAKMAKKHVCTECGQRLSSKQCLTEHMLQHAGEKPFLCPHCNTSFCGASTRNRHIRLVHQKKPFGCLSCDEKFIYMDHLKKHLADNEGHQAMEEPPLY</sequence>
<dbReference type="PROSITE" id="PS50157">
    <property type="entry name" value="ZINC_FINGER_C2H2_2"/>
    <property type="match status" value="4"/>
</dbReference>
<name>A0AAN4Z6H3_9BILA</name>
<keyword evidence="7" id="KW-0804">Transcription</keyword>
<dbReference type="PANTHER" id="PTHR24394:SF48">
    <property type="entry name" value="ZINC FINGER PROTEIN 771"/>
    <property type="match status" value="1"/>
</dbReference>
<organism evidence="11 12">
    <name type="scientific">Pristionchus mayeri</name>
    <dbReference type="NCBI Taxonomy" id="1317129"/>
    <lineage>
        <taxon>Eukaryota</taxon>
        <taxon>Metazoa</taxon>
        <taxon>Ecdysozoa</taxon>
        <taxon>Nematoda</taxon>
        <taxon>Chromadorea</taxon>
        <taxon>Rhabditida</taxon>
        <taxon>Rhabditina</taxon>
        <taxon>Diplogasteromorpha</taxon>
        <taxon>Diplogasteroidea</taxon>
        <taxon>Neodiplogasteridae</taxon>
        <taxon>Pristionchus</taxon>
    </lineage>
</organism>
<evidence type="ECO:0000256" key="7">
    <source>
        <dbReference type="ARBA" id="ARBA00023163"/>
    </source>
</evidence>
<dbReference type="Pfam" id="PF00096">
    <property type="entry name" value="zf-C2H2"/>
    <property type="match status" value="3"/>
</dbReference>
<comment type="caution">
    <text evidence="11">The sequence shown here is derived from an EMBL/GenBank/DDBJ whole genome shotgun (WGS) entry which is preliminary data.</text>
</comment>
<accession>A0AAN4Z6H3</accession>
<evidence type="ECO:0000313" key="12">
    <source>
        <dbReference type="Proteomes" id="UP001328107"/>
    </source>
</evidence>
<dbReference type="GO" id="GO:0005634">
    <property type="term" value="C:nucleus"/>
    <property type="evidence" value="ECO:0007669"/>
    <property type="project" value="UniProtKB-SubCell"/>
</dbReference>
<evidence type="ECO:0000256" key="9">
    <source>
        <dbReference type="PROSITE-ProRule" id="PRU00042"/>
    </source>
</evidence>
<dbReference type="GO" id="GO:0000981">
    <property type="term" value="F:DNA-binding transcription factor activity, RNA polymerase II-specific"/>
    <property type="evidence" value="ECO:0007669"/>
    <property type="project" value="TreeGrafter"/>
</dbReference>
<keyword evidence="4 9" id="KW-0863">Zinc-finger</keyword>
<dbReference type="SMART" id="SM00355">
    <property type="entry name" value="ZnF_C2H2"/>
    <property type="match status" value="5"/>
</dbReference>
<feature type="domain" description="C2H2-type" evidence="10">
    <location>
        <begin position="120"/>
        <end position="148"/>
    </location>
</feature>
<dbReference type="PROSITE" id="PS00028">
    <property type="entry name" value="ZINC_FINGER_C2H2_1"/>
    <property type="match status" value="3"/>
</dbReference>
<feature type="domain" description="C2H2-type" evidence="10">
    <location>
        <begin position="20"/>
        <end position="47"/>
    </location>
</feature>
<evidence type="ECO:0000256" key="1">
    <source>
        <dbReference type="ARBA" id="ARBA00004123"/>
    </source>
</evidence>
<dbReference type="GO" id="GO:0003677">
    <property type="term" value="F:DNA binding"/>
    <property type="evidence" value="ECO:0007669"/>
    <property type="project" value="UniProtKB-KW"/>
</dbReference>
<dbReference type="Proteomes" id="UP001328107">
    <property type="component" value="Unassembled WGS sequence"/>
</dbReference>
<evidence type="ECO:0000259" key="10">
    <source>
        <dbReference type="PROSITE" id="PS50157"/>
    </source>
</evidence>
<keyword evidence="5" id="KW-0862">Zinc</keyword>
<gene>
    <name evidence="11" type="ORF">PMAYCL1PPCAC_05393</name>
</gene>
<dbReference type="InterPro" id="IPR036236">
    <property type="entry name" value="Znf_C2H2_sf"/>
</dbReference>
<dbReference type="Gene3D" id="3.30.160.60">
    <property type="entry name" value="Classic Zinc Finger"/>
    <property type="match status" value="3"/>
</dbReference>
<feature type="domain" description="C2H2-type" evidence="10">
    <location>
        <begin position="92"/>
        <end position="119"/>
    </location>
</feature>
<dbReference type="GO" id="GO:0008270">
    <property type="term" value="F:zinc ion binding"/>
    <property type="evidence" value="ECO:0007669"/>
    <property type="project" value="UniProtKB-KW"/>
</dbReference>
<keyword evidence="12" id="KW-1185">Reference proteome</keyword>
<proteinExistence type="predicted"/>